<dbReference type="AlphaFoldDB" id="A0A6I4W5A5"/>
<dbReference type="Gene3D" id="3.40.1350.10">
    <property type="match status" value="1"/>
</dbReference>
<sequence length="122" mass="13743">MPTKTNAAHVLGARGEVAAVRHLTRLGWTILDRNWRCSEGELDIIAHDGRRYVVCEVKTRSGARFGHPLEAITAGKAERLRRLTQRWAAEHQVPITQVRIDVLGLLRADDDGFLIDHVQEIC</sequence>
<dbReference type="PANTHER" id="PTHR34039">
    <property type="entry name" value="UPF0102 PROTEIN YRAN"/>
    <property type="match status" value="1"/>
</dbReference>
<dbReference type="EMBL" id="WUTW01000001">
    <property type="protein sequence ID" value="MXQ63525.1"/>
    <property type="molecule type" value="Genomic_DNA"/>
</dbReference>
<dbReference type="CDD" id="cd20736">
    <property type="entry name" value="PoNe_Nuclease"/>
    <property type="match status" value="1"/>
</dbReference>
<accession>A0A6I4W5A5</accession>
<proteinExistence type="inferred from homology"/>
<dbReference type="SUPFAM" id="SSF52980">
    <property type="entry name" value="Restriction endonuclease-like"/>
    <property type="match status" value="1"/>
</dbReference>
<dbReference type="Proteomes" id="UP000431901">
    <property type="component" value="Unassembled WGS sequence"/>
</dbReference>
<dbReference type="InterPro" id="IPR011335">
    <property type="entry name" value="Restrct_endonuc-II-like"/>
</dbReference>
<dbReference type="InterPro" id="IPR011856">
    <property type="entry name" value="tRNA_endonuc-like_dom_sf"/>
</dbReference>
<comment type="similarity">
    <text evidence="1 2">Belongs to the UPF0102 family.</text>
</comment>
<evidence type="ECO:0000313" key="3">
    <source>
        <dbReference type="EMBL" id="MXQ63525.1"/>
    </source>
</evidence>
<comment type="caution">
    <text evidence="3">The sequence shown here is derived from an EMBL/GenBank/DDBJ whole genome shotgun (WGS) entry which is preliminary data.</text>
</comment>
<dbReference type="RefSeq" id="WP_161101671.1">
    <property type="nucleotide sequence ID" value="NZ_JBHLYI010000012.1"/>
</dbReference>
<evidence type="ECO:0000256" key="2">
    <source>
        <dbReference type="HAMAP-Rule" id="MF_00048"/>
    </source>
</evidence>
<dbReference type="PANTHER" id="PTHR34039:SF1">
    <property type="entry name" value="UPF0102 PROTEIN YRAN"/>
    <property type="match status" value="1"/>
</dbReference>
<gene>
    <name evidence="3" type="ORF">GQ466_05735</name>
</gene>
<name>A0A6I4W5A5_9ACTN</name>
<organism evidence="3 4">
    <name type="scientific">Actinomadura rayongensis</name>
    <dbReference type="NCBI Taxonomy" id="1429076"/>
    <lineage>
        <taxon>Bacteria</taxon>
        <taxon>Bacillati</taxon>
        <taxon>Actinomycetota</taxon>
        <taxon>Actinomycetes</taxon>
        <taxon>Streptosporangiales</taxon>
        <taxon>Thermomonosporaceae</taxon>
        <taxon>Actinomadura</taxon>
    </lineage>
</organism>
<dbReference type="GO" id="GO:0003676">
    <property type="term" value="F:nucleic acid binding"/>
    <property type="evidence" value="ECO:0007669"/>
    <property type="project" value="InterPro"/>
</dbReference>
<reference evidence="3 4" key="1">
    <citation type="submission" date="2019-12" db="EMBL/GenBank/DDBJ databases">
        <title>Nocardia macrotermitis sp. nov. and Nocardia aurantia sp. nov., isolated from the gut of the fungus growing-termite Macrotermes natalensis.</title>
        <authorList>
            <person name="Christine B."/>
            <person name="Rene B."/>
        </authorList>
    </citation>
    <scope>NUCLEOTIDE SEQUENCE [LARGE SCALE GENOMIC DNA]</scope>
    <source>
        <strain evidence="3 4">DSM 102126</strain>
    </source>
</reference>
<dbReference type="Pfam" id="PF02021">
    <property type="entry name" value="UPF0102"/>
    <property type="match status" value="1"/>
</dbReference>
<dbReference type="InterPro" id="IPR003509">
    <property type="entry name" value="UPF0102_YraN-like"/>
</dbReference>
<dbReference type="NCBIfam" id="NF009154">
    <property type="entry name" value="PRK12497.3-3"/>
    <property type="match status" value="1"/>
</dbReference>
<protein>
    <recommendedName>
        <fullName evidence="2">UPF0102 protein GQ466_05735</fullName>
    </recommendedName>
</protein>
<dbReference type="HAMAP" id="MF_00048">
    <property type="entry name" value="UPF0102"/>
    <property type="match status" value="1"/>
</dbReference>
<evidence type="ECO:0000256" key="1">
    <source>
        <dbReference type="ARBA" id="ARBA00006738"/>
    </source>
</evidence>
<dbReference type="OrthoDB" id="9794876at2"/>
<keyword evidence="4" id="KW-1185">Reference proteome</keyword>
<evidence type="ECO:0000313" key="4">
    <source>
        <dbReference type="Proteomes" id="UP000431901"/>
    </source>
</evidence>